<dbReference type="AlphaFoldDB" id="A0A3M7PQ26"/>
<sequence>MSHFEVLNGSGKKEEIVRLLHNGIRSADEQFNGSLMIVLTLAFLIAYNYFWLSLFHVSYNINYIFMSSAELFKSHNDFKRQIKINIEQYIEITLKKLDIK</sequence>
<name>A0A3M7PQ26_BRAPC</name>
<reference evidence="2 3" key="1">
    <citation type="journal article" date="2018" name="Sci. Rep.">
        <title>Genomic signatures of local adaptation to the degree of environmental predictability in rotifers.</title>
        <authorList>
            <person name="Franch-Gras L."/>
            <person name="Hahn C."/>
            <person name="Garcia-Roger E.M."/>
            <person name="Carmona M.J."/>
            <person name="Serra M."/>
            <person name="Gomez A."/>
        </authorList>
    </citation>
    <scope>NUCLEOTIDE SEQUENCE [LARGE SCALE GENOMIC DNA]</scope>
    <source>
        <strain evidence="2">HYR1</strain>
    </source>
</reference>
<comment type="caution">
    <text evidence="2">The sequence shown here is derived from an EMBL/GenBank/DDBJ whole genome shotgun (WGS) entry which is preliminary data.</text>
</comment>
<evidence type="ECO:0000313" key="2">
    <source>
        <dbReference type="EMBL" id="RNA00778.1"/>
    </source>
</evidence>
<proteinExistence type="predicted"/>
<keyword evidence="1" id="KW-0812">Transmembrane</keyword>
<keyword evidence="3" id="KW-1185">Reference proteome</keyword>
<evidence type="ECO:0000256" key="1">
    <source>
        <dbReference type="SAM" id="Phobius"/>
    </source>
</evidence>
<gene>
    <name evidence="2" type="ORF">BpHYR1_042989</name>
</gene>
<organism evidence="2 3">
    <name type="scientific">Brachionus plicatilis</name>
    <name type="common">Marine rotifer</name>
    <name type="synonym">Brachionus muelleri</name>
    <dbReference type="NCBI Taxonomy" id="10195"/>
    <lineage>
        <taxon>Eukaryota</taxon>
        <taxon>Metazoa</taxon>
        <taxon>Spiralia</taxon>
        <taxon>Gnathifera</taxon>
        <taxon>Rotifera</taxon>
        <taxon>Eurotatoria</taxon>
        <taxon>Monogononta</taxon>
        <taxon>Pseudotrocha</taxon>
        <taxon>Ploima</taxon>
        <taxon>Brachionidae</taxon>
        <taxon>Brachionus</taxon>
    </lineage>
</organism>
<dbReference type="EMBL" id="REGN01009614">
    <property type="protein sequence ID" value="RNA00778.1"/>
    <property type="molecule type" value="Genomic_DNA"/>
</dbReference>
<dbReference type="Proteomes" id="UP000276133">
    <property type="component" value="Unassembled WGS sequence"/>
</dbReference>
<feature type="transmembrane region" description="Helical" evidence="1">
    <location>
        <begin position="35"/>
        <end position="57"/>
    </location>
</feature>
<protein>
    <submittedName>
        <fullName evidence="2">Uncharacterized protein</fullName>
    </submittedName>
</protein>
<keyword evidence="1" id="KW-1133">Transmembrane helix</keyword>
<evidence type="ECO:0000313" key="3">
    <source>
        <dbReference type="Proteomes" id="UP000276133"/>
    </source>
</evidence>
<keyword evidence="1" id="KW-0472">Membrane</keyword>
<accession>A0A3M7PQ26</accession>